<organism evidence="1 2">
    <name type="scientific">Boeremia exigua</name>
    <dbReference type="NCBI Taxonomy" id="749465"/>
    <lineage>
        <taxon>Eukaryota</taxon>
        <taxon>Fungi</taxon>
        <taxon>Dikarya</taxon>
        <taxon>Ascomycota</taxon>
        <taxon>Pezizomycotina</taxon>
        <taxon>Dothideomycetes</taxon>
        <taxon>Pleosporomycetidae</taxon>
        <taxon>Pleosporales</taxon>
        <taxon>Pleosporineae</taxon>
        <taxon>Didymellaceae</taxon>
        <taxon>Boeremia</taxon>
    </lineage>
</organism>
<protein>
    <submittedName>
        <fullName evidence="1">Uncharacterized protein</fullName>
    </submittedName>
</protein>
<gene>
    <name evidence="1" type="ORF">OPT61_g8527</name>
</gene>
<reference evidence="1" key="1">
    <citation type="submission" date="2022-11" db="EMBL/GenBank/DDBJ databases">
        <title>Genome Sequence of Boeremia exigua.</title>
        <authorList>
            <person name="Buettner E."/>
        </authorList>
    </citation>
    <scope>NUCLEOTIDE SEQUENCE</scope>
    <source>
        <strain evidence="1">CU02</strain>
    </source>
</reference>
<dbReference type="EMBL" id="JAPHNI010000834">
    <property type="protein sequence ID" value="KAJ8107932.1"/>
    <property type="molecule type" value="Genomic_DNA"/>
</dbReference>
<evidence type="ECO:0000313" key="2">
    <source>
        <dbReference type="Proteomes" id="UP001153331"/>
    </source>
</evidence>
<keyword evidence="2" id="KW-1185">Reference proteome</keyword>
<proteinExistence type="predicted"/>
<sequence>MDQPNAGHRASGNGNSSRPQGRTANTANTAGIEPREEPPNGWTHDDVQDRRAILDYLRKFEAQINAWKQGKEPLPEFPGKQRNEYLRVVYSDIALIWEDLVEDWRVATMQSAASEWLRFHLTSTATSPPPDSGGVSLPPASVPAQLPTSNNAPAKQA</sequence>
<accession>A0ACC2HXW8</accession>
<name>A0ACC2HXW8_9PLEO</name>
<evidence type="ECO:0000313" key="1">
    <source>
        <dbReference type="EMBL" id="KAJ8107932.1"/>
    </source>
</evidence>
<dbReference type="Proteomes" id="UP001153331">
    <property type="component" value="Unassembled WGS sequence"/>
</dbReference>
<comment type="caution">
    <text evidence="1">The sequence shown here is derived from an EMBL/GenBank/DDBJ whole genome shotgun (WGS) entry which is preliminary data.</text>
</comment>